<evidence type="ECO:0008006" key="4">
    <source>
        <dbReference type="Google" id="ProtNLM"/>
    </source>
</evidence>
<accession>A0A1W1ZU64</accession>
<keyword evidence="1" id="KW-1133">Transmembrane helix</keyword>
<dbReference type="OrthoDB" id="8562153at2"/>
<protein>
    <recommendedName>
        <fullName evidence="4">DUF3619 family protein</fullName>
    </recommendedName>
</protein>
<dbReference type="Proteomes" id="UP000192708">
    <property type="component" value="Unassembled WGS sequence"/>
</dbReference>
<keyword evidence="1" id="KW-0472">Membrane</keyword>
<keyword evidence="1" id="KW-0812">Transmembrane</keyword>
<name>A0A1W1ZU64_9BURK</name>
<organism evidence="2 3">
    <name type="scientific">Polynucleobacter kasalickyi</name>
    <dbReference type="NCBI Taxonomy" id="1938817"/>
    <lineage>
        <taxon>Bacteria</taxon>
        <taxon>Pseudomonadati</taxon>
        <taxon>Pseudomonadota</taxon>
        <taxon>Betaproteobacteria</taxon>
        <taxon>Burkholderiales</taxon>
        <taxon>Burkholderiaceae</taxon>
        <taxon>Polynucleobacter</taxon>
    </lineage>
</organism>
<gene>
    <name evidence="2" type="ORF">SAMN06296008_106111</name>
</gene>
<proteinExistence type="predicted"/>
<dbReference type="Pfam" id="PF12279">
    <property type="entry name" value="DUF3619"/>
    <property type="match status" value="1"/>
</dbReference>
<reference evidence="2 3" key="1">
    <citation type="submission" date="2017-04" db="EMBL/GenBank/DDBJ databases">
        <authorList>
            <person name="Afonso C.L."/>
            <person name="Miller P.J."/>
            <person name="Scott M.A."/>
            <person name="Spackman E."/>
            <person name="Goraichik I."/>
            <person name="Dimitrov K.M."/>
            <person name="Suarez D.L."/>
            <person name="Swayne D.E."/>
        </authorList>
    </citation>
    <scope>NUCLEOTIDE SEQUENCE [LARGE SCALE GENOMIC DNA]</scope>
    <source>
        <strain evidence="2 3">VK13</strain>
    </source>
</reference>
<dbReference type="EMBL" id="FWXJ01000006">
    <property type="protein sequence ID" value="SMC51628.1"/>
    <property type="molecule type" value="Genomic_DNA"/>
</dbReference>
<dbReference type="InterPro" id="IPR022064">
    <property type="entry name" value="DUF3619"/>
</dbReference>
<evidence type="ECO:0000256" key="1">
    <source>
        <dbReference type="SAM" id="Phobius"/>
    </source>
</evidence>
<dbReference type="AlphaFoldDB" id="A0A1W1ZU64"/>
<dbReference type="STRING" id="1938817.SAMN06296008_106111"/>
<sequence>MNTTNQIHLTDEHASGYQSEELIVDQIGKTVAISLDRELKHLSPRVLARLENSRAIALSKQKKSSQASSSSTFDLLNLRSSVNWIGMILVTAIVLYFVVDWQSNSRISDIADLDTAILSDSVPPDAYADEGFRVFLKEMIQRKESEKEQADMNKTPVMVEDSAHTVAVKDASQNP</sequence>
<feature type="transmembrane region" description="Helical" evidence="1">
    <location>
        <begin position="81"/>
        <end position="99"/>
    </location>
</feature>
<evidence type="ECO:0000313" key="2">
    <source>
        <dbReference type="EMBL" id="SMC51628.1"/>
    </source>
</evidence>
<dbReference type="RefSeq" id="WP_084283441.1">
    <property type="nucleotide sequence ID" value="NZ_FWXJ01000006.1"/>
</dbReference>
<keyword evidence="3" id="KW-1185">Reference proteome</keyword>
<evidence type="ECO:0000313" key="3">
    <source>
        <dbReference type="Proteomes" id="UP000192708"/>
    </source>
</evidence>